<name>A0ABC8YIX8_9POAL</name>
<evidence type="ECO:0000259" key="3">
    <source>
        <dbReference type="Pfam" id="PF20235"/>
    </source>
</evidence>
<dbReference type="AlphaFoldDB" id="A0ABC8YIX8"/>
<feature type="compositionally biased region" description="Acidic residues" evidence="1">
    <location>
        <begin position="171"/>
        <end position="191"/>
    </location>
</feature>
<sequence length="894" mass="98680">MSNGGSDSSPGSSDSTPSSVAKGGSDSSPGSSYSNPSSAAKGGSDSTIGSSDSNPSSASKGRSDSAPGSSGSNPSSAAKGGSDTSPGSSGSNPSSTAKDRLVVLSELLGHIHGYYNAALDQLPVVETPALIPRLLDAGVCFGLMDPVSNIIANTVASLSLEALPEPNAALQDDDDDDYLEEEGEEDGEEEDNRSRKSRKRMVEVVVEEEDMRIGQVRKRKVVAAAVEEENNKGRKGRKRNNNNKSLVAAAEAQRRREEIMSMITTDASSILYLPPRMRRGSLMESRTVAQRSLEGLVTFLICYFHHLPVSEALHYLLLSKADLLAAVHLIEYSRGMGVRLFPFSSPTMEISLRCAAMSASHPEPVTFASRSLSMASRLEQLSQILTIGCRLSLDALRRLHELLEEPLKEALDSPKPIRQAALRLNRYIKGTNSLNKFSLEFKETLRILLLEKVHVLYLKAIAQLPRDDLRGRYHRGLLKAGHCFGPAIDPVSNIILNTIWFDTAFPTHEEFKMDMICSNSLVRIECRSLNGLLAFLHNLFPTLSEHDALMYLFHSNANLEEVIFRAMCDHDISSSYKDAYKAAADAAWHPHPDAQAEFAVSTRPTLLPIVESSQVINRTLTSSEVELISRYFSQKSYTAKSVPSVPKLVPGADKIVKRNQQKFMANQYFIRRKVKAALKRYAKEKGTEYELHVICGTNCDIPENGRHGYFLNRKGFPYAHVNFLARPKGSQSDNTAPSLFFLECSNGEEDLNTLFLCCTELESPTDSGRCFHCEYKGKKIVHPAVGTYRGRETDFEELSCGKRKIDNEGLIIAEKMSIEFVGLSSEEDGLYFDPSMDYDFAVGLNNLVMEEEEARKELLGENLPPTDMPIETELLAETTQDVLQDCHRHLILQC</sequence>
<feature type="domain" description="PIR2-like helical" evidence="3">
    <location>
        <begin position="452"/>
        <end position="560"/>
    </location>
</feature>
<feature type="domain" description="PIR2-like helical" evidence="3">
    <location>
        <begin position="110"/>
        <end position="180"/>
    </location>
</feature>
<feature type="compositionally biased region" description="Low complexity" evidence="1">
    <location>
        <begin position="1"/>
        <end position="57"/>
    </location>
</feature>
<evidence type="ECO:0000313" key="4">
    <source>
        <dbReference type="EMBL" id="CAL4944143.1"/>
    </source>
</evidence>
<dbReference type="Pfam" id="PF20235">
    <property type="entry name" value="PIR2-like_helical"/>
    <property type="match status" value="3"/>
</dbReference>
<feature type="compositionally biased region" description="Low complexity" evidence="1">
    <location>
        <begin position="64"/>
        <end position="96"/>
    </location>
</feature>
<reference evidence="4 5" key="2">
    <citation type="submission" date="2024-10" db="EMBL/GenBank/DDBJ databases">
        <authorList>
            <person name="Ryan C."/>
        </authorList>
    </citation>
    <scope>NUCLEOTIDE SEQUENCE [LARGE SCALE GENOMIC DNA]</scope>
</reference>
<dbReference type="EMBL" id="OZ075126">
    <property type="protein sequence ID" value="CAL4944143.1"/>
    <property type="molecule type" value="Genomic_DNA"/>
</dbReference>
<dbReference type="PANTHER" id="PTHR33120">
    <property type="entry name" value="EXPRESSED PROTEIN-RELATED"/>
    <property type="match status" value="1"/>
</dbReference>
<organism evidence="4 5">
    <name type="scientific">Urochloa decumbens</name>
    <dbReference type="NCBI Taxonomy" id="240449"/>
    <lineage>
        <taxon>Eukaryota</taxon>
        <taxon>Viridiplantae</taxon>
        <taxon>Streptophyta</taxon>
        <taxon>Embryophyta</taxon>
        <taxon>Tracheophyta</taxon>
        <taxon>Spermatophyta</taxon>
        <taxon>Magnoliopsida</taxon>
        <taxon>Liliopsida</taxon>
        <taxon>Poales</taxon>
        <taxon>Poaceae</taxon>
        <taxon>PACMAD clade</taxon>
        <taxon>Panicoideae</taxon>
        <taxon>Panicodae</taxon>
        <taxon>Paniceae</taxon>
        <taxon>Melinidinae</taxon>
        <taxon>Urochloa</taxon>
    </lineage>
</organism>
<evidence type="ECO:0000259" key="2">
    <source>
        <dbReference type="Pfam" id="PF12274"/>
    </source>
</evidence>
<proteinExistence type="predicted"/>
<keyword evidence="5" id="KW-1185">Reference proteome</keyword>
<feature type="domain" description="PIR2-like helical" evidence="3">
    <location>
        <begin position="281"/>
        <end position="331"/>
    </location>
</feature>
<feature type="region of interest" description="Disordered" evidence="1">
    <location>
        <begin position="1"/>
        <end position="96"/>
    </location>
</feature>
<gene>
    <name evidence="4" type="ORF">URODEC1_LOCUS34615</name>
</gene>
<accession>A0ABC8YIX8</accession>
<dbReference type="InterPro" id="IPR022059">
    <property type="entry name" value="DUF3615"/>
</dbReference>
<feature type="region of interest" description="Disordered" evidence="1">
    <location>
        <begin position="166"/>
        <end position="200"/>
    </location>
</feature>
<dbReference type="InterPro" id="IPR046527">
    <property type="entry name" value="PIR2-like_helical"/>
</dbReference>
<dbReference type="Pfam" id="PF12274">
    <property type="entry name" value="DUF3615"/>
    <property type="match status" value="1"/>
</dbReference>
<protein>
    <submittedName>
        <fullName evidence="4">Uncharacterized protein</fullName>
    </submittedName>
</protein>
<reference evidence="5" key="1">
    <citation type="submission" date="2024-06" db="EMBL/GenBank/DDBJ databases">
        <authorList>
            <person name="Ryan C."/>
        </authorList>
    </citation>
    <scope>NUCLEOTIDE SEQUENCE [LARGE SCALE GENOMIC DNA]</scope>
</reference>
<feature type="domain" description="DUF3615" evidence="2">
    <location>
        <begin position="674"/>
        <end position="783"/>
    </location>
</feature>
<evidence type="ECO:0000313" key="5">
    <source>
        <dbReference type="Proteomes" id="UP001497457"/>
    </source>
</evidence>
<dbReference type="Proteomes" id="UP001497457">
    <property type="component" value="Chromosome 16b"/>
</dbReference>
<evidence type="ECO:0000256" key="1">
    <source>
        <dbReference type="SAM" id="MobiDB-lite"/>
    </source>
</evidence>